<dbReference type="InterPro" id="IPR000731">
    <property type="entry name" value="SSD"/>
</dbReference>
<dbReference type="PANTHER" id="PTHR33406">
    <property type="entry name" value="MEMBRANE PROTEIN MJ1562-RELATED"/>
    <property type="match status" value="1"/>
</dbReference>
<feature type="transmembrane region" description="Helical" evidence="6">
    <location>
        <begin position="415"/>
        <end position="432"/>
    </location>
</feature>
<keyword evidence="2" id="KW-1003">Cell membrane</keyword>
<feature type="transmembrane region" description="Helical" evidence="6">
    <location>
        <begin position="361"/>
        <end position="385"/>
    </location>
</feature>
<dbReference type="Pfam" id="PF03176">
    <property type="entry name" value="MMPL"/>
    <property type="match status" value="2"/>
</dbReference>
<evidence type="ECO:0000256" key="3">
    <source>
        <dbReference type="ARBA" id="ARBA00022692"/>
    </source>
</evidence>
<dbReference type="InterPro" id="IPR004869">
    <property type="entry name" value="MMPL_dom"/>
</dbReference>
<reference evidence="9" key="1">
    <citation type="journal article" date="1994" name="EMBO J.">
        <title>SecD and SecF are required for the proton electrochemical gradient stimulation of preprotein translocation.</title>
        <authorList>
            <person name="Arkowitz R.A."/>
            <person name="Wickner W."/>
        </authorList>
    </citation>
    <scope>NUCLEOTIDE SEQUENCE</scope>
</reference>
<dbReference type="AlphaFoldDB" id="A0A8B6X476"/>
<feature type="transmembrane region" description="Helical" evidence="6">
    <location>
        <begin position="231"/>
        <end position="249"/>
    </location>
</feature>
<reference evidence="9" key="4">
    <citation type="journal article" date="2018" name="Arch. Microbiol.">
        <title>Evolution of structural fitness and multifunctional aspects of mycobacterial RND family transporters.</title>
        <authorList>
            <person name="Sandhu P."/>
            <person name="Akhter Y."/>
        </authorList>
    </citation>
    <scope>NUCLEOTIDE SEQUENCE</scope>
</reference>
<feature type="domain" description="SSD" evidence="7">
    <location>
        <begin position="653"/>
        <end position="768"/>
    </location>
</feature>
<dbReference type="RefSeq" id="WP_028311821.1">
    <property type="nucleotide sequence ID" value="NZ_AXWS01000013.1"/>
</dbReference>
<sequence>MSTPSLLARVETAAFGWRRPILAVLALLTAVMGCFALQLRMDAGFEKQMPLGHEYIETFHTYRDDVLGANRINIVVKARHGSIWTPAALRRLYDVTQAVTFLPNVERLGVQSLWTPNSFVNEITEEGFRAEPVIPGTVTPEQLDEATIADIQRSTAAGGYVGKLVARDQTSAMITAELNEYDAAGNKLDYIAYNHILENEIRAKFEDADYEVQIIGFAKQIGDIADGAKSVLLFCGVALLLTAGAVYWYCHSLRFTLLPIACSLASLVWQFGALRLIGYGLDPLGVLVPFLVFAIGVSHGVQQINFIVREIAAGKTTDAAARASFSGLLIPGTLALVTALVSFITLLMIPIPMVRELAITASLGVGFKIVTNLVMLPLAASLMHFTRDYADKAMLKREQRAQWLQALSHLGRPRPAAVVLAITAVVFGVAVWQSRDRVIGSLEPGAPELRADARFNRDALAIASAYDTGLDWLTVVFEAPPESCENSAIGAYQDRFVARMEHLPGVLSVASYSGLLRDYNEGYNEGNPKMNVVPSDPGNHAALSTEIARIRGYTRKDCSMSAAHLFLTDHKATTIRRVIAATEAFRADDRLDGVTVRLAAGNAGVLAAINDEVEKSELPMMLWVYGAIVVLVLAAYRDLRAVLACCLPLTVGTFIGYWFMKSLDIGLTVATLPVMVLAVGIGVDYAFYIYNRLQMHLAAGEDIAGALEHAIREVGMATIFTAITLAIGVATWSFSSLKFQADMGKLLAFMFVVNLVMAMTALPALAVWLERLFPRRRPVRASSLMAH</sequence>
<evidence type="ECO:0000256" key="6">
    <source>
        <dbReference type="SAM" id="Phobius"/>
    </source>
</evidence>
<evidence type="ECO:0000313" key="8">
    <source>
        <dbReference type="Proteomes" id="UP000675920"/>
    </source>
</evidence>
<evidence type="ECO:0000256" key="2">
    <source>
        <dbReference type="ARBA" id="ARBA00022475"/>
    </source>
</evidence>
<keyword evidence="3 6" id="KW-0812">Transmembrane</keyword>
<feature type="transmembrane region" description="Helical" evidence="6">
    <location>
        <begin position="286"/>
        <end position="308"/>
    </location>
</feature>
<evidence type="ECO:0000313" key="9">
    <source>
        <dbReference type="RefSeq" id="WP_028311821.1"/>
    </source>
</evidence>
<feature type="transmembrane region" description="Helical" evidence="6">
    <location>
        <begin position="710"/>
        <end position="734"/>
    </location>
</feature>
<evidence type="ECO:0000256" key="5">
    <source>
        <dbReference type="ARBA" id="ARBA00023136"/>
    </source>
</evidence>
<dbReference type="Proteomes" id="UP000675920">
    <property type="component" value="Unplaced"/>
</dbReference>
<feature type="transmembrane region" description="Helical" evidence="6">
    <location>
        <begin position="20"/>
        <end position="39"/>
    </location>
</feature>
<evidence type="ECO:0000256" key="1">
    <source>
        <dbReference type="ARBA" id="ARBA00004651"/>
    </source>
</evidence>
<keyword evidence="5 6" id="KW-0472">Membrane</keyword>
<feature type="transmembrane region" description="Helical" evidence="6">
    <location>
        <begin position="641"/>
        <end position="660"/>
    </location>
</feature>
<comment type="subcellular location">
    <subcellularLocation>
        <location evidence="1">Cell membrane</location>
        <topology evidence="1">Multi-pass membrane protein</topology>
    </subcellularLocation>
</comment>
<reference evidence="9" key="5">
    <citation type="submission" date="2025-08" db="UniProtKB">
        <authorList>
            <consortium name="RefSeq"/>
        </authorList>
    </citation>
    <scope>IDENTIFICATION</scope>
</reference>
<keyword evidence="8" id="KW-1185">Reference proteome</keyword>
<feature type="transmembrane region" description="Helical" evidence="6">
    <location>
        <begin position="667"/>
        <end position="690"/>
    </location>
</feature>
<organism evidence="8 9">
    <name type="scientific">Derxia gummosa DSM 723</name>
    <dbReference type="NCBI Taxonomy" id="1121388"/>
    <lineage>
        <taxon>Bacteria</taxon>
        <taxon>Pseudomonadati</taxon>
        <taxon>Pseudomonadota</taxon>
        <taxon>Betaproteobacteria</taxon>
        <taxon>Burkholderiales</taxon>
        <taxon>Alcaligenaceae</taxon>
        <taxon>Derxia</taxon>
    </lineage>
</organism>
<accession>A0A8B6X476</accession>
<dbReference type="PANTHER" id="PTHR33406:SF10">
    <property type="entry name" value="SSD DOMAIN-CONTAINING PROTEIN"/>
    <property type="match status" value="1"/>
</dbReference>
<feature type="transmembrane region" description="Helical" evidence="6">
    <location>
        <begin position="618"/>
        <end position="635"/>
    </location>
</feature>
<dbReference type="PROSITE" id="PS50156">
    <property type="entry name" value="SSD"/>
    <property type="match status" value="2"/>
</dbReference>
<dbReference type="Gene3D" id="1.20.1640.10">
    <property type="entry name" value="Multidrug efflux transporter AcrB transmembrane domain"/>
    <property type="match status" value="2"/>
</dbReference>
<keyword evidence="4 6" id="KW-1133">Transmembrane helix</keyword>
<dbReference type="OrthoDB" id="9176717at2"/>
<feature type="transmembrane region" description="Helical" evidence="6">
    <location>
        <begin position="746"/>
        <end position="769"/>
    </location>
</feature>
<reference evidence="9" key="2">
    <citation type="journal article" date="1999" name="J. Mol. Microbiol. Biotechnol.">
        <title>The RND permease superfamily: an ancient, ubiquitous and diverse family that includes human disease and development proteins.</title>
        <authorList>
            <person name="Tseng T.T."/>
            <person name="Gratwick K.S."/>
            <person name="Kollman J."/>
            <person name="Park D."/>
            <person name="Nies D.H."/>
            <person name="Goffeau A."/>
            <person name="Saier M.H. Jr."/>
        </authorList>
    </citation>
    <scope>NUCLEOTIDE SEQUENCE</scope>
</reference>
<evidence type="ECO:0000259" key="7">
    <source>
        <dbReference type="PROSITE" id="PS50156"/>
    </source>
</evidence>
<evidence type="ECO:0000256" key="4">
    <source>
        <dbReference type="ARBA" id="ARBA00022989"/>
    </source>
</evidence>
<reference evidence="9" key="3">
    <citation type="journal article" date="2006" name="J. Bacteriol.">
        <title>Archaeal and bacterial SecD and SecF homologs exhibit striking structural and functional conservation.</title>
        <authorList>
            <person name="Hand N.J."/>
            <person name="Klein R."/>
            <person name="Laskewitz A."/>
            <person name="Pohlschroder M."/>
        </authorList>
    </citation>
    <scope>NUCLEOTIDE SEQUENCE</scope>
</reference>
<dbReference type="GO" id="GO:0005886">
    <property type="term" value="C:plasma membrane"/>
    <property type="evidence" value="ECO:0007669"/>
    <property type="project" value="UniProtKB-SubCell"/>
</dbReference>
<protein>
    <submittedName>
        <fullName evidence="9">Efflux RND transporter permease subunit</fullName>
    </submittedName>
</protein>
<dbReference type="SUPFAM" id="SSF82866">
    <property type="entry name" value="Multidrug efflux transporter AcrB transmembrane domain"/>
    <property type="match status" value="2"/>
</dbReference>
<proteinExistence type="predicted"/>
<feature type="domain" description="SSD" evidence="7">
    <location>
        <begin position="264"/>
        <end position="382"/>
    </location>
</feature>
<dbReference type="InterPro" id="IPR050545">
    <property type="entry name" value="Mycobact_MmpL"/>
</dbReference>
<name>A0A8B6X476_9BURK</name>
<feature type="transmembrane region" description="Helical" evidence="6">
    <location>
        <begin position="328"/>
        <end position="349"/>
    </location>
</feature>